<gene>
    <name evidence="2" type="ORF">IF651_03325</name>
</gene>
<evidence type="ECO:0000313" key="3">
    <source>
        <dbReference type="Proteomes" id="UP000610846"/>
    </source>
</evidence>
<keyword evidence="3" id="KW-1185">Reference proteome</keyword>
<reference evidence="2" key="2">
    <citation type="submission" date="2020-09" db="EMBL/GenBank/DDBJ databases">
        <authorList>
            <person name="Yu Y."/>
        </authorList>
    </citation>
    <scope>NUCLEOTIDE SEQUENCE</scope>
    <source>
        <strain evidence="2">KCTC 49039</strain>
    </source>
</reference>
<protein>
    <submittedName>
        <fullName evidence="2">Uncharacterized protein</fullName>
    </submittedName>
</protein>
<evidence type="ECO:0000256" key="1">
    <source>
        <dbReference type="SAM" id="MobiDB-lite"/>
    </source>
</evidence>
<evidence type="ECO:0000313" key="2">
    <source>
        <dbReference type="EMBL" id="MBD8078088.1"/>
    </source>
</evidence>
<proteinExistence type="predicted"/>
<dbReference type="EMBL" id="JACYHB010000002">
    <property type="protein sequence ID" value="MBD8078088.1"/>
    <property type="molecule type" value="Genomic_DNA"/>
</dbReference>
<organism evidence="2 3">
    <name type="scientific">Cellulosimicrobium arenosum</name>
    <dbReference type="NCBI Taxonomy" id="2708133"/>
    <lineage>
        <taxon>Bacteria</taxon>
        <taxon>Bacillati</taxon>
        <taxon>Actinomycetota</taxon>
        <taxon>Actinomycetes</taxon>
        <taxon>Micrococcales</taxon>
        <taxon>Promicromonosporaceae</taxon>
        <taxon>Cellulosimicrobium</taxon>
    </lineage>
</organism>
<dbReference type="AlphaFoldDB" id="A0A927G747"/>
<accession>A0A927G747</accession>
<dbReference type="Proteomes" id="UP000610846">
    <property type="component" value="Unassembled WGS sequence"/>
</dbReference>
<name>A0A927G747_9MICO</name>
<dbReference type="RefSeq" id="WP_191827674.1">
    <property type="nucleotide sequence ID" value="NZ_JACYHB010000002.1"/>
</dbReference>
<sequence>MSTIPGNEAWRDAGLVENEEVVNLVEEASDDDADRDTDQVPEEYHPGSARPDRADEAAEADVAEQASAVPGGEDDYA</sequence>
<feature type="compositionally biased region" description="Basic and acidic residues" evidence="1">
    <location>
        <begin position="36"/>
        <end position="56"/>
    </location>
</feature>
<reference evidence="2" key="1">
    <citation type="journal article" date="2018" name="Curr. Microbiol.">
        <title>Cellulosimicrobium arenosum sp. nov., Isolated from Marine Sediment Sand.</title>
        <authorList>
            <person name="Oh M."/>
            <person name="Kim J.H."/>
            <person name="Yoon J.H."/>
            <person name="Schumann P."/>
            <person name="Kim W."/>
        </authorList>
    </citation>
    <scope>NUCLEOTIDE SEQUENCE</scope>
    <source>
        <strain evidence="2">KCTC 49039</strain>
    </source>
</reference>
<feature type="region of interest" description="Disordered" evidence="1">
    <location>
        <begin position="24"/>
        <end position="77"/>
    </location>
</feature>
<comment type="caution">
    <text evidence="2">The sequence shown here is derived from an EMBL/GenBank/DDBJ whole genome shotgun (WGS) entry which is preliminary data.</text>
</comment>